<sequence>VTMVKAGFMAGFGCPLFQGPCDTHWKGMGR</sequence>
<name>Q685H9_MESGB</name>
<evidence type="ECO:0000313" key="1">
    <source>
        <dbReference type="EMBL" id="CAE54990.1"/>
    </source>
</evidence>
<dbReference type="AlphaFoldDB" id="Q685H9"/>
<accession>Q685H9</accession>
<protein>
    <submittedName>
        <fullName evidence="1">4kD defensin</fullName>
    </submittedName>
</protein>
<proteinExistence type="predicted"/>
<dbReference type="EMBL" id="AJ606713">
    <property type="protein sequence ID" value="CAE54990.1"/>
    <property type="molecule type" value="Genomic_DNA"/>
</dbReference>
<feature type="non-terminal residue" evidence="1">
    <location>
        <position position="30"/>
    </location>
</feature>
<reference evidence="1" key="1">
    <citation type="journal article" date="2004" name="Evolution">
        <title>Rates of molecular evolution in nuclear genes of east Mediterranean scorpions.</title>
        <authorList>
            <person name="Gantenbein B."/>
            <person name="Keightley P.D."/>
        </authorList>
    </citation>
    <scope>NUCLEOTIDE SEQUENCE</scope>
</reference>
<organism evidence="1">
    <name type="scientific">Mesobuthus gibbosus</name>
    <name type="common">Mediterranean checkered scorpion</name>
    <name type="synonym">Buthus gibbosus</name>
    <dbReference type="NCBI Taxonomy" id="123226"/>
    <lineage>
        <taxon>Eukaryota</taxon>
        <taxon>Metazoa</taxon>
        <taxon>Ecdysozoa</taxon>
        <taxon>Arthropoda</taxon>
        <taxon>Chelicerata</taxon>
        <taxon>Arachnida</taxon>
        <taxon>Scorpiones</taxon>
        <taxon>Buthida</taxon>
        <taxon>Buthoidea</taxon>
        <taxon>Buthidae</taxon>
        <taxon>Mesobuthus</taxon>
    </lineage>
</organism>
<feature type="non-terminal residue" evidence="1">
    <location>
        <position position="1"/>
    </location>
</feature>
<gene>
    <name evidence="1" type="primary">4kDdef</name>
</gene>